<name>Q5SHK6_THET8</name>
<dbReference type="HOGENOM" id="CLU_3067216_0_0_0"/>
<dbReference type="AlphaFoldDB" id="Q5SHK6"/>
<protein>
    <submittedName>
        <fullName evidence="1">Uncharacterized protein</fullName>
    </submittedName>
</protein>
<sequence>MRRILAFLGVALALGLAQTPSPEALRGASPEEALLLAKRFREAGAQVIKLRDP</sequence>
<proteinExistence type="predicted"/>
<evidence type="ECO:0000313" key="2">
    <source>
        <dbReference type="Proteomes" id="UP000000532"/>
    </source>
</evidence>
<dbReference type="Proteomes" id="UP000000532">
    <property type="component" value="Chromosome"/>
</dbReference>
<accession>Q5SHK6</accession>
<gene>
    <name evidence="1" type="ordered locus">TTHA1724</name>
</gene>
<organism evidence="1 2">
    <name type="scientific">Thermus thermophilus (strain ATCC 27634 / DSM 579 / HB8)</name>
    <dbReference type="NCBI Taxonomy" id="300852"/>
    <lineage>
        <taxon>Bacteria</taxon>
        <taxon>Thermotogati</taxon>
        <taxon>Deinococcota</taxon>
        <taxon>Deinococci</taxon>
        <taxon>Thermales</taxon>
        <taxon>Thermaceae</taxon>
        <taxon>Thermus</taxon>
    </lineage>
</organism>
<dbReference type="EMBL" id="AP008226">
    <property type="protein sequence ID" value="BAD71547.1"/>
    <property type="molecule type" value="Genomic_DNA"/>
</dbReference>
<dbReference type="EnsemblBacteria" id="BAD71547">
    <property type="protein sequence ID" value="BAD71547"/>
    <property type="gene ID" value="BAD71547"/>
</dbReference>
<keyword evidence="2" id="KW-1185">Reference proteome</keyword>
<dbReference type="KEGG" id="ttj:TTHA1724"/>
<evidence type="ECO:0000313" key="1">
    <source>
        <dbReference type="EMBL" id="BAD71547.1"/>
    </source>
</evidence>
<reference evidence="1 2" key="1">
    <citation type="submission" date="2004-11" db="EMBL/GenBank/DDBJ databases">
        <title>Complete genome sequence of Thermus thermophilus HB8.</title>
        <authorList>
            <person name="Masui R."/>
            <person name="Kurokawa K."/>
            <person name="Nakagawa N."/>
            <person name="Tokunaga F."/>
            <person name="Koyama Y."/>
            <person name="Shibata T."/>
            <person name="Oshima T."/>
            <person name="Yokoyama S."/>
            <person name="Yasunaga T."/>
            <person name="Kuramitsu S."/>
        </authorList>
    </citation>
    <scope>NUCLEOTIDE SEQUENCE [LARGE SCALE GENOMIC DNA]</scope>
    <source>
        <strain evidence="2">ATCC 27634 / DSM 579 / HB8</strain>
    </source>
</reference>